<dbReference type="RefSeq" id="WP_377419040.1">
    <property type="nucleotide sequence ID" value="NZ_JBHSPR010000007.1"/>
</dbReference>
<dbReference type="InterPro" id="IPR009006">
    <property type="entry name" value="Ala_racemase/Decarboxylase_C"/>
</dbReference>
<dbReference type="PANTHER" id="PTHR43727">
    <property type="entry name" value="DIAMINOPIMELATE DECARBOXYLASE"/>
    <property type="match status" value="1"/>
</dbReference>
<gene>
    <name evidence="8" type="ORF">ACFP2T_07565</name>
</gene>
<comment type="caution">
    <text evidence="8">The sequence shown here is derived from an EMBL/GenBank/DDBJ whole genome shotgun (WGS) entry which is preliminary data.</text>
</comment>
<evidence type="ECO:0000256" key="3">
    <source>
        <dbReference type="ARBA" id="ARBA00022898"/>
    </source>
</evidence>
<evidence type="ECO:0000259" key="7">
    <source>
        <dbReference type="Pfam" id="PF02784"/>
    </source>
</evidence>
<dbReference type="Proteomes" id="UP001596203">
    <property type="component" value="Unassembled WGS sequence"/>
</dbReference>
<keyword evidence="2" id="KW-0210">Decarboxylase</keyword>
<name>A0ABW1K2T5_9ACTN</name>
<evidence type="ECO:0000256" key="4">
    <source>
        <dbReference type="ARBA" id="ARBA00023154"/>
    </source>
</evidence>
<keyword evidence="3" id="KW-0663">Pyridoxal phosphate</keyword>
<dbReference type="SUPFAM" id="SSF50621">
    <property type="entry name" value="Alanine racemase C-terminal domain-like"/>
    <property type="match status" value="1"/>
</dbReference>
<dbReference type="SUPFAM" id="SSF51419">
    <property type="entry name" value="PLP-binding barrel"/>
    <property type="match status" value="1"/>
</dbReference>
<keyword evidence="4" id="KW-0457">Lysine biosynthesis</keyword>
<reference evidence="9" key="1">
    <citation type="journal article" date="2019" name="Int. J. Syst. Evol. Microbiol.">
        <title>The Global Catalogue of Microorganisms (GCM) 10K type strain sequencing project: providing services to taxonomists for standard genome sequencing and annotation.</title>
        <authorList>
            <consortium name="The Broad Institute Genomics Platform"/>
            <consortium name="The Broad Institute Genome Sequencing Center for Infectious Disease"/>
            <person name="Wu L."/>
            <person name="Ma J."/>
        </authorList>
    </citation>
    <scope>NUCLEOTIDE SEQUENCE [LARGE SCALE GENOMIC DNA]</scope>
    <source>
        <strain evidence="9">ZS-35-S2</strain>
    </source>
</reference>
<evidence type="ECO:0000256" key="2">
    <source>
        <dbReference type="ARBA" id="ARBA00022793"/>
    </source>
</evidence>
<evidence type="ECO:0000256" key="5">
    <source>
        <dbReference type="ARBA" id="ARBA00023239"/>
    </source>
</evidence>
<accession>A0ABW1K2T5</accession>
<dbReference type="EMBL" id="JBHSPR010000007">
    <property type="protein sequence ID" value="MFC6016049.1"/>
    <property type="molecule type" value="Genomic_DNA"/>
</dbReference>
<protein>
    <submittedName>
        <fullName evidence="8">Diaminopimelate decarboxylase family protein</fullName>
    </submittedName>
</protein>
<dbReference type="InterPro" id="IPR022644">
    <property type="entry name" value="De-COase2_N"/>
</dbReference>
<dbReference type="Gene3D" id="3.20.20.10">
    <property type="entry name" value="Alanine racemase"/>
    <property type="match status" value="1"/>
</dbReference>
<evidence type="ECO:0000256" key="1">
    <source>
        <dbReference type="ARBA" id="ARBA00001933"/>
    </source>
</evidence>
<dbReference type="Pfam" id="PF02784">
    <property type="entry name" value="Orn_Arg_deC_N"/>
    <property type="match status" value="1"/>
</dbReference>
<evidence type="ECO:0000313" key="8">
    <source>
        <dbReference type="EMBL" id="MFC6016049.1"/>
    </source>
</evidence>
<keyword evidence="9" id="KW-1185">Reference proteome</keyword>
<sequence length="453" mass="47743">MTLSDIIPSLRSSLRVPLTEVWPATAAWGEHGDLTIGGVAMTAVVAGHGTPTYVLDEADVRQRCRDYLTAFGRDGVAYTAKALLSRGIARWLAAEGLRLYVGSAGELRVALAAGFPADRIVLYGSAKTPEDLEAAYAGRVGTIVVESLGEITRLAATAPQGQRVLLRVLGGTEPAEGADCRFGLRIASGEAATAVARIVAQPRLALVGVDCSVGHQVSRFSVYEREVRGVLEFLAEMRARHGVEPTELNLGGGHAVAYSGGDPSLALAAFAGRIRSVLRLAADRHDLPVPQLTVSPGRAIVSRAGITLYHVVSVNKGPDGHILVAVDGGMTDCPSGALCGGRHSAVLFGRTTCAQPVRATVVGRHNDADDVIVPALTLPADVHPGDLLAVAGSGAYHHSRASNYHLVGRPPLLSVRDGRITTLVRRESSDDMLLRDVDEREADERKADQRKAA</sequence>
<keyword evidence="4" id="KW-0028">Amino-acid biosynthesis</keyword>
<dbReference type="PRINTS" id="PR01179">
    <property type="entry name" value="ODADCRBXLASE"/>
</dbReference>
<organism evidence="8 9">
    <name type="scientific">Plantactinospora solaniradicis</name>
    <dbReference type="NCBI Taxonomy" id="1723736"/>
    <lineage>
        <taxon>Bacteria</taxon>
        <taxon>Bacillati</taxon>
        <taxon>Actinomycetota</taxon>
        <taxon>Actinomycetes</taxon>
        <taxon>Micromonosporales</taxon>
        <taxon>Micromonosporaceae</taxon>
        <taxon>Plantactinospora</taxon>
    </lineage>
</organism>
<feature type="domain" description="Orn/DAP/Arg decarboxylase 2 N-terminal" evidence="7">
    <location>
        <begin position="58"/>
        <end position="302"/>
    </location>
</feature>
<feature type="region of interest" description="Disordered" evidence="6">
    <location>
        <begin position="434"/>
        <end position="453"/>
    </location>
</feature>
<evidence type="ECO:0000313" key="9">
    <source>
        <dbReference type="Proteomes" id="UP001596203"/>
    </source>
</evidence>
<dbReference type="InterPro" id="IPR002986">
    <property type="entry name" value="DAP_deCOOHase_LysA"/>
</dbReference>
<dbReference type="Gene3D" id="2.40.37.10">
    <property type="entry name" value="Lyase, Ornithine Decarboxylase, Chain A, domain 1"/>
    <property type="match status" value="1"/>
</dbReference>
<dbReference type="PRINTS" id="PR01181">
    <property type="entry name" value="DAPDCRBXLASE"/>
</dbReference>
<evidence type="ECO:0000256" key="6">
    <source>
        <dbReference type="SAM" id="MobiDB-lite"/>
    </source>
</evidence>
<dbReference type="InterPro" id="IPR000183">
    <property type="entry name" value="Orn/DAP/Arg_de-COase"/>
</dbReference>
<proteinExistence type="predicted"/>
<comment type="cofactor">
    <cofactor evidence="1">
        <name>pyridoxal 5'-phosphate</name>
        <dbReference type="ChEBI" id="CHEBI:597326"/>
    </cofactor>
</comment>
<dbReference type="InterPro" id="IPR029066">
    <property type="entry name" value="PLP-binding_barrel"/>
</dbReference>
<dbReference type="PANTHER" id="PTHR43727:SF2">
    <property type="entry name" value="GROUP IV DECARBOXYLASE"/>
    <property type="match status" value="1"/>
</dbReference>
<keyword evidence="5" id="KW-0456">Lyase</keyword>